<dbReference type="OrthoDB" id="21915at2"/>
<evidence type="ECO:0000259" key="3">
    <source>
        <dbReference type="PROSITE" id="PS50943"/>
    </source>
</evidence>
<protein>
    <recommendedName>
        <fullName evidence="3">HTH cro/C1-type domain-containing protein</fullName>
    </recommendedName>
</protein>
<dbReference type="PANTHER" id="PTHR46558">
    <property type="entry name" value="TRACRIPTIONAL REGULATORY PROTEIN-RELATED-RELATED"/>
    <property type="match status" value="1"/>
</dbReference>
<evidence type="ECO:0000256" key="2">
    <source>
        <dbReference type="SAM" id="Phobius"/>
    </source>
</evidence>
<dbReference type="eggNOG" id="COG1476">
    <property type="taxonomic scope" value="Bacteria"/>
</dbReference>
<feature type="transmembrane region" description="Helical" evidence="2">
    <location>
        <begin position="90"/>
        <end position="110"/>
    </location>
</feature>
<evidence type="ECO:0000256" key="1">
    <source>
        <dbReference type="ARBA" id="ARBA00023125"/>
    </source>
</evidence>
<feature type="transmembrane region" description="Helical" evidence="2">
    <location>
        <begin position="122"/>
        <end position="141"/>
    </location>
</feature>
<dbReference type="SMART" id="SM00530">
    <property type="entry name" value="HTH_XRE"/>
    <property type="match status" value="1"/>
</dbReference>
<keyword evidence="2" id="KW-0812">Transmembrane</keyword>
<evidence type="ECO:0000313" key="4">
    <source>
        <dbReference type="EMBL" id="AIY66622.1"/>
    </source>
</evidence>
<dbReference type="STRING" id="1348114.OM33_15885"/>
<dbReference type="Pfam" id="PF13239">
    <property type="entry name" value="2TM"/>
    <property type="match status" value="1"/>
</dbReference>
<organism evidence="4 5">
    <name type="scientific">Pseudoalteromonas piratica</name>
    <dbReference type="NCBI Taxonomy" id="1348114"/>
    <lineage>
        <taxon>Bacteria</taxon>
        <taxon>Pseudomonadati</taxon>
        <taxon>Pseudomonadota</taxon>
        <taxon>Gammaproteobacteria</taxon>
        <taxon>Alteromonadales</taxon>
        <taxon>Pseudoalteromonadaceae</taxon>
        <taxon>Pseudoalteromonas</taxon>
    </lineage>
</organism>
<proteinExistence type="predicted"/>
<accession>A0A0A7EL20</accession>
<dbReference type="KEGG" id="pseo:OM33_15885"/>
<dbReference type="HOGENOM" id="CLU_105392_1_0_6"/>
<dbReference type="EMBL" id="CP009889">
    <property type="protein sequence ID" value="AIY66622.1"/>
    <property type="molecule type" value="Genomic_DNA"/>
</dbReference>
<keyword evidence="5" id="KW-1185">Reference proteome</keyword>
<feature type="domain" description="HTH cro/C1-type" evidence="3">
    <location>
        <begin position="1"/>
        <end position="54"/>
    </location>
</feature>
<dbReference type="CDD" id="cd00093">
    <property type="entry name" value="HTH_XRE"/>
    <property type="match status" value="1"/>
</dbReference>
<dbReference type="InterPro" id="IPR010982">
    <property type="entry name" value="Lambda_DNA-bd_dom_sf"/>
</dbReference>
<reference evidence="4 5" key="1">
    <citation type="submission" date="2014-11" db="EMBL/GenBank/DDBJ databases">
        <title>Complete Genome Sequence of Pseudoalteromonas sp. Strain OCN003 Isolated from Kaneohe Bay, Oahu, Hawaii.</title>
        <authorList>
            <person name="Beurmann S."/>
            <person name="Videau P."/>
            <person name="Ushijima B."/>
            <person name="Smith A.M."/>
            <person name="Aeby G.S."/>
            <person name="Callahan S.M."/>
            <person name="Belcaid M."/>
        </authorList>
    </citation>
    <scope>NUCLEOTIDE SEQUENCE [LARGE SCALE GENOMIC DNA]</scope>
    <source>
        <strain evidence="4 5">OCN003</strain>
    </source>
</reference>
<keyword evidence="2" id="KW-1133">Transmembrane helix</keyword>
<dbReference type="SUPFAM" id="SSF47413">
    <property type="entry name" value="lambda repressor-like DNA-binding domains"/>
    <property type="match status" value="1"/>
</dbReference>
<keyword evidence="2" id="KW-0472">Membrane</keyword>
<dbReference type="Pfam" id="PF01381">
    <property type="entry name" value="HTH_3"/>
    <property type="match status" value="1"/>
</dbReference>
<dbReference type="AlphaFoldDB" id="A0A0A7EL20"/>
<name>A0A0A7EL20_9GAMM</name>
<keyword evidence="1" id="KW-0238">DNA-binding</keyword>
<sequence length="169" mass="19393">MKSLRLKRNWSQEQLAQFSGLNVRTIQRVERGNKVGSETLKSLAAVFEITVSELLELINKETQPAKASQKTAQENVTDEQLKNAKEKVKLIKYFYGFCTFLTVVFIFFMLPNYNNGENFGSLVAVFLSFAVMIAGFAFYVFEPFGDKWEQKKLSQIVERDEHKNGTDTK</sequence>
<dbReference type="GO" id="GO:0003677">
    <property type="term" value="F:DNA binding"/>
    <property type="evidence" value="ECO:0007669"/>
    <property type="project" value="UniProtKB-KW"/>
</dbReference>
<dbReference type="Proteomes" id="UP000030341">
    <property type="component" value="Chromosome 2"/>
</dbReference>
<dbReference type="RefSeq" id="WP_040134996.1">
    <property type="nucleotide sequence ID" value="NZ_CP009889.1"/>
</dbReference>
<dbReference type="InterPro" id="IPR001387">
    <property type="entry name" value="Cro/C1-type_HTH"/>
</dbReference>
<dbReference type="PANTHER" id="PTHR46558:SF11">
    <property type="entry name" value="HTH-TYPE TRANSCRIPTIONAL REGULATOR XRE"/>
    <property type="match status" value="1"/>
</dbReference>
<evidence type="ECO:0000313" key="5">
    <source>
        <dbReference type="Proteomes" id="UP000030341"/>
    </source>
</evidence>
<dbReference type="Gene3D" id="1.10.260.40">
    <property type="entry name" value="lambda repressor-like DNA-binding domains"/>
    <property type="match status" value="1"/>
</dbReference>
<dbReference type="InterPro" id="IPR025698">
    <property type="entry name" value="2TM_dom"/>
</dbReference>
<dbReference type="PROSITE" id="PS50943">
    <property type="entry name" value="HTH_CROC1"/>
    <property type="match status" value="1"/>
</dbReference>
<gene>
    <name evidence="4" type="ORF">OM33_15885</name>
</gene>